<keyword evidence="3" id="KW-1133">Transmembrane helix</keyword>
<keyword evidence="3" id="KW-0812">Transmembrane</keyword>
<organism evidence="4">
    <name type="scientific">mine drainage metagenome</name>
    <dbReference type="NCBI Taxonomy" id="410659"/>
    <lineage>
        <taxon>unclassified sequences</taxon>
        <taxon>metagenomes</taxon>
        <taxon>ecological metagenomes</taxon>
    </lineage>
</organism>
<protein>
    <recommendedName>
        <fullName evidence="5">Cell envelope integrity inner membrane protein TolA</fullName>
    </recommendedName>
</protein>
<dbReference type="EMBL" id="MLJW01000074">
    <property type="protein sequence ID" value="OIR02445.1"/>
    <property type="molecule type" value="Genomic_DNA"/>
</dbReference>
<keyword evidence="3" id="KW-0472">Membrane</keyword>
<dbReference type="Pfam" id="PF13103">
    <property type="entry name" value="TonB_2"/>
    <property type="match status" value="1"/>
</dbReference>
<feature type="region of interest" description="Disordered" evidence="2">
    <location>
        <begin position="54"/>
        <end position="85"/>
    </location>
</feature>
<comment type="caution">
    <text evidence="4">The sequence shown here is derived from an EMBL/GenBank/DDBJ whole genome shotgun (WGS) entry which is preliminary data.</text>
</comment>
<feature type="region of interest" description="Disordered" evidence="2">
    <location>
        <begin position="172"/>
        <end position="191"/>
    </location>
</feature>
<accession>A0A1J5SE21</accession>
<dbReference type="GO" id="GO:0043213">
    <property type="term" value="P:bacteriocin transport"/>
    <property type="evidence" value="ECO:0007669"/>
    <property type="project" value="InterPro"/>
</dbReference>
<reference evidence="4" key="1">
    <citation type="submission" date="2016-10" db="EMBL/GenBank/DDBJ databases">
        <title>Sequence of Gallionella enrichment culture.</title>
        <authorList>
            <person name="Poehlein A."/>
            <person name="Muehling M."/>
            <person name="Daniel R."/>
        </authorList>
    </citation>
    <scope>NUCLEOTIDE SEQUENCE</scope>
</reference>
<dbReference type="AlphaFoldDB" id="A0A1J5SE21"/>
<dbReference type="GO" id="GO:0016020">
    <property type="term" value="C:membrane"/>
    <property type="evidence" value="ECO:0007669"/>
    <property type="project" value="InterPro"/>
</dbReference>
<evidence type="ECO:0000256" key="2">
    <source>
        <dbReference type="SAM" id="MobiDB-lite"/>
    </source>
</evidence>
<sequence length="290" mass="32141">MLRQREKTVSFQAGALSIAVHAVLFIALLISFDWKATHPVSIAEVELWDSLPSPSVPKVQPKPTPAPEPIVKNEPKPEPVPVVKEQPKADVKVDIALEKKLKALEKEKAEEKLKEEKLKEEKLKKEKELEQKKKLAEMQAALLKDDLRANEKALKEKKANQQNDALKRLQQQALADDKAEGDQQASSAKAAANAGIIDEYQSKISRKIRSNVNKTLCGTGNPELKFDIGLLITGQLSDRPKLIKSSGSTACDDAVYRAIMASEPLPLPKDASLFSQFRNLKLTFRPNEGN</sequence>
<dbReference type="InterPro" id="IPR014161">
    <property type="entry name" value="Tol-Pal_TolA"/>
</dbReference>
<evidence type="ECO:0008006" key="5">
    <source>
        <dbReference type="Google" id="ProtNLM"/>
    </source>
</evidence>
<evidence type="ECO:0000313" key="4">
    <source>
        <dbReference type="EMBL" id="OIR02445.1"/>
    </source>
</evidence>
<dbReference type="SUPFAM" id="SSF74653">
    <property type="entry name" value="TolA/TonB C-terminal domain"/>
    <property type="match status" value="1"/>
</dbReference>
<name>A0A1J5SE21_9ZZZZ</name>
<proteinExistence type="predicted"/>
<keyword evidence="1" id="KW-0175">Coiled coil</keyword>
<gene>
    <name evidence="4" type="ORF">GALL_153960</name>
</gene>
<dbReference type="NCBIfam" id="TIGR02794">
    <property type="entry name" value="tolA_full"/>
    <property type="match status" value="1"/>
</dbReference>
<dbReference type="Gene3D" id="3.30.1150.10">
    <property type="match status" value="1"/>
</dbReference>
<evidence type="ECO:0000256" key="1">
    <source>
        <dbReference type="SAM" id="Coils"/>
    </source>
</evidence>
<feature type="coiled-coil region" evidence="1">
    <location>
        <begin position="94"/>
        <end position="172"/>
    </location>
</feature>
<feature type="transmembrane region" description="Helical" evidence="3">
    <location>
        <begin position="12"/>
        <end position="32"/>
    </location>
</feature>
<dbReference type="GO" id="GO:0019534">
    <property type="term" value="F:toxin transmembrane transporter activity"/>
    <property type="evidence" value="ECO:0007669"/>
    <property type="project" value="InterPro"/>
</dbReference>
<evidence type="ECO:0000256" key="3">
    <source>
        <dbReference type="SAM" id="Phobius"/>
    </source>
</evidence>